<dbReference type="WBParaSite" id="Hba_10440">
    <property type="protein sequence ID" value="Hba_10440"/>
    <property type="gene ID" value="Hba_10440"/>
</dbReference>
<proteinExistence type="predicted"/>
<evidence type="ECO:0000313" key="3">
    <source>
        <dbReference type="Proteomes" id="UP000095283"/>
    </source>
</evidence>
<feature type="signal peptide" evidence="1">
    <location>
        <begin position="1"/>
        <end position="17"/>
    </location>
</feature>
<dbReference type="Gene3D" id="1.20.120.1240">
    <property type="entry name" value="Dynamin, middle domain"/>
    <property type="match status" value="1"/>
</dbReference>
<evidence type="ECO:0000259" key="2">
    <source>
        <dbReference type="Pfam" id="PF01031"/>
    </source>
</evidence>
<evidence type="ECO:0000313" key="4">
    <source>
        <dbReference type="WBParaSite" id="Hba_10440"/>
    </source>
</evidence>
<dbReference type="AlphaFoldDB" id="A0A1I7WYU8"/>
<dbReference type="Proteomes" id="UP000095283">
    <property type="component" value="Unplaced"/>
</dbReference>
<sequence>MLLYLAQLVMWIRDLTATLCKVYERVITNMIYRCSKTCKLCFSLFFFPVDDKSRTLLQIITRFATAYTSTIDGTSRNIETTEFMHTFNYLYFHFRCGGARICYIFHETFGRSLESVNPLENLTQMDILTAIRNATVCGNQFYIQHILIGSIQLLQSGMWEMQRMVKHCGLTTQRFPRLYDKINEVVSGVLKERLRPTNEMVNRVCYLSCCFFKLSVLPYVYVRCNFIGNL</sequence>
<organism evidence="3 4">
    <name type="scientific">Heterorhabditis bacteriophora</name>
    <name type="common">Entomopathogenic nematode worm</name>
    <dbReference type="NCBI Taxonomy" id="37862"/>
    <lineage>
        <taxon>Eukaryota</taxon>
        <taxon>Metazoa</taxon>
        <taxon>Ecdysozoa</taxon>
        <taxon>Nematoda</taxon>
        <taxon>Chromadorea</taxon>
        <taxon>Rhabditida</taxon>
        <taxon>Rhabditina</taxon>
        <taxon>Rhabditomorpha</taxon>
        <taxon>Strongyloidea</taxon>
        <taxon>Heterorhabditidae</taxon>
        <taxon>Heterorhabditis</taxon>
    </lineage>
</organism>
<reference evidence="4" key="1">
    <citation type="submission" date="2016-11" db="UniProtKB">
        <authorList>
            <consortium name="WormBaseParasite"/>
        </authorList>
    </citation>
    <scope>IDENTIFICATION</scope>
</reference>
<dbReference type="InterPro" id="IPR000375">
    <property type="entry name" value="Dynamin_stalk"/>
</dbReference>
<evidence type="ECO:0000256" key="1">
    <source>
        <dbReference type="SAM" id="SignalP"/>
    </source>
</evidence>
<accession>A0A1I7WYU8</accession>
<protein>
    <submittedName>
        <fullName evidence="4">Dynamin_M domain-containing protein</fullName>
    </submittedName>
</protein>
<keyword evidence="3" id="KW-1185">Reference proteome</keyword>
<feature type="domain" description="Dynamin stalk" evidence="2">
    <location>
        <begin position="49"/>
        <end position="135"/>
    </location>
</feature>
<keyword evidence="1" id="KW-0732">Signal</keyword>
<feature type="chain" id="PRO_5009310882" evidence="1">
    <location>
        <begin position="18"/>
        <end position="230"/>
    </location>
</feature>
<name>A0A1I7WYU8_HETBA</name>
<dbReference type="Pfam" id="PF01031">
    <property type="entry name" value="Dynamin_M"/>
    <property type="match status" value="1"/>
</dbReference>